<reference evidence="3 4" key="1">
    <citation type="journal article" date="2021" name="Comput. Struct. Biotechnol. J.">
        <title>De novo genome assembly of the potent medicinal plant Rehmannia glutinosa using nanopore technology.</title>
        <authorList>
            <person name="Ma L."/>
            <person name="Dong C."/>
            <person name="Song C."/>
            <person name="Wang X."/>
            <person name="Zheng X."/>
            <person name="Niu Y."/>
            <person name="Chen S."/>
            <person name="Feng W."/>
        </authorList>
    </citation>
    <scope>NUCLEOTIDE SEQUENCE [LARGE SCALE GENOMIC DNA]</scope>
    <source>
        <strain evidence="3">DH-2019</strain>
    </source>
</reference>
<proteinExistence type="predicted"/>
<evidence type="ECO:0000259" key="2">
    <source>
        <dbReference type="Pfam" id="PF14303"/>
    </source>
</evidence>
<accession>A0ABR0XYC6</accession>
<comment type="caution">
    <text evidence="3">The sequence shown here is derived from an EMBL/GenBank/DDBJ whole genome shotgun (WGS) entry which is preliminary data.</text>
</comment>
<dbReference type="Pfam" id="PF14303">
    <property type="entry name" value="NAM-associated"/>
    <property type="match status" value="1"/>
</dbReference>
<dbReference type="PANTHER" id="PTHR45125:SF36">
    <property type="entry name" value="BNAC01G27460D PROTEIN"/>
    <property type="match status" value="1"/>
</dbReference>
<evidence type="ECO:0000256" key="1">
    <source>
        <dbReference type="SAM" id="MobiDB-lite"/>
    </source>
</evidence>
<keyword evidence="4" id="KW-1185">Reference proteome</keyword>
<dbReference type="PANTHER" id="PTHR45125">
    <property type="entry name" value="F21J9.4-RELATED"/>
    <property type="match status" value="1"/>
</dbReference>
<gene>
    <name evidence="3" type="ORF">DH2020_001094</name>
</gene>
<feature type="compositionally biased region" description="Low complexity" evidence="1">
    <location>
        <begin position="139"/>
        <end position="152"/>
    </location>
</feature>
<dbReference type="InterPro" id="IPR029466">
    <property type="entry name" value="NAM-associated_C"/>
</dbReference>
<sequence length="223" mass="25227">MASRSRSASYNRNEDIHLCLVYLDISQNPIIGINQSKDQFWSRVEESYNSTKPYTIVQERSKRSLQCRMQVILQVVSKFRGCVRQIENLNPSGALEQDILTRAMELLAQNKNYKKGFKFDHVWPILKDIEKFADVGGFSSQSDTQQPDTQQPESPMAASPGLSSYYLNLSDDNVCATSSQRPIGVKKAKLKRKTDEVLSSIANAIQNKTQQIVGLFNNNSTDR</sequence>
<feature type="domain" description="No apical meristem-associated C-terminal" evidence="2">
    <location>
        <begin position="115"/>
        <end position="203"/>
    </location>
</feature>
<evidence type="ECO:0000313" key="4">
    <source>
        <dbReference type="Proteomes" id="UP001318860"/>
    </source>
</evidence>
<dbReference type="Proteomes" id="UP001318860">
    <property type="component" value="Unassembled WGS sequence"/>
</dbReference>
<feature type="region of interest" description="Disordered" evidence="1">
    <location>
        <begin position="137"/>
        <end position="157"/>
    </location>
</feature>
<dbReference type="EMBL" id="JABTTQ020000001">
    <property type="protein sequence ID" value="KAK6164230.1"/>
    <property type="molecule type" value="Genomic_DNA"/>
</dbReference>
<evidence type="ECO:0000313" key="3">
    <source>
        <dbReference type="EMBL" id="KAK6164230.1"/>
    </source>
</evidence>
<protein>
    <recommendedName>
        <fullName evidence="2">No apical meristem-associated C-terminal domain-containing protein</fullName>
    </recommendedName>
</protein>
<name>A0ABR0XYC6_REHGL</name>
<organism evidence="3 4">
    <name type="scientific">Rehmannia glutinosa</name>
    <name type="common">Chinese foxglove</name>
    <dbReference type="NCBI Taxonomy" id="99300"/>
    <lineage>
        <taxon>Eukaryota</taxon>
        <taxon>Viridiplantae</taxon>
        <taxon>Streptophyta</taxon>
        <taxon>Embryophyta</taxon>
        <taxon>Tracheophyta</taxon>
        <taxon>Spermatophyta</taxon>
        <taxon>Magnoliopsida</taxon>
        <taxon>eudicotyledons</taxon>
        <taxon>Gunneridae</taxon>
        <taxon>Pentapetalae</taxon>
        <taxon>asterids</taxon>
        <taxon>lamiids</taxon>
        <taxon>Lamiales</taxon>
        <taxon>Orobanchaceae</taxon>
        <taxon>Rehmannieae</taxon>
        <taxon>Rehmannia</taxon>
    </lineage>
</organism>